<keyword evidence="2 6" id="KW-0812">Transmembrane</keyword>
<dbReference type="PANTHER" id="PTHR34104:SF3">
    <property type="entry name" value="TRANSMEMBRANE PROTEIN 254"/>
    <property type="match status" value="1"/>
</dbReference>
<dbReference type="Proteomes" id="UP000005408">
    <property type="component" value="Unassembled WGS sequence"/>
</dbReference>
<comment type="subcellular location">
    <subcellularLocation>
        <location evidence="1">Membrane</location>
        <topology evidence="1">Multi-pass membrane protein</topology>
    </subcellularLocation>
</comment>
<feature type="transmembrane region" description="Helical" evidence="6">
    <location>
        <begin position="6"/>
        <end position="27"/>
    </location>
</feature>
<evidence type="ECO:0000313" key="7">
    <source>
        <dbReference type="EnsemblMetazoa" id="G13844.2:cds"/>
    </source>
</evidence>
<dbReference type="PANTHER" id="PTHR34104">
    <property type="entry name" value="TRANSMEMBRANE PROTEIN 254"/>
    <property type="match status" value="1"/>
</dbReference>
<evidence type="ECO:0000256" key="4">
    <source>
        <dbReference type="ARBA" id="ARBA00023136"/>
    </source>
</evidence>
<evidence type="ECO:0000256" key="3">
    <source>
        <dbReference type="ARBA" id="ARBA00022989"/>
    </source>
</evidence>
<proteinExistence type="predicted"/>
<keyword evidence="4 6" id="KW-0472">Membrane</keyword>
<evidence type="ECO:0000256" key="1">
    <source>
        <dbReference type="ARBA" id="ARBA00004141"/>
    </source>
</evidence>
<dbReference type="EnsemblMetazoa" id="G13844.2">
    <property type="protein sequence ID" value="G13844.2:cds"/>
    <property type="gene ID" value="G13844"/>
</dbReference>
<organism evidence="7 8">
    <name type="scientific">Magallana gigas</name>
    <name type="common">Pacific oyster</name>
    <name type="synonym">Crassostrea gigas</name>
    <dbReference type="NCBI Taxonomy" id="29159"/>
    <lineage>
        <taxon>Eukaryota</taxon>
        <taxon>Metazoa</taxon>
        <taxon>Spiralia</taxon>
        <taxon>Lophotrochozoa</taxon>
        <taxon>Mollusca</taxon>
        <taxon>Bivalvia</taxon>
        <taxon>Autobranchia</taxon>
        <taxon>Pteriomorphia</taxon>
        <taxon>Ostreida</taxon>
        <taxon>Ostreoidea</taxon>
        <taxon>Ostreidae</taxon>
        <taxon>Magallana</taxon>
    </lineage>
</organism>
<keyword evidence="8" id="KW-1185">Reference proteome</keyword>
<reference evidence="7" key="1">
    <citation type="submission" date="2022-08" db="UniProtKB">
        <authorList>
            <consortium name="EnsemblMetazoa"/>
        </authorList>
    </citation>
    <scope>IDENTIFICATION</scope>
    <source>
        <strain evidence="7">05x7-T-G4-1.051#20</strain>
    </source>
</reference>
<feature type="transmembrane region" description="Helical" evidence="6">
    <location>
        <begin position="88"/>
        <end position="107"/>
    </location>
</feature>
<keyword evidence="3 6" id="KW-1133">Transmembrane helix</keyword>
<protein>
    <recommendedName>
        <fullName evidence="5">Transmembrane protein 254</fullName>
    </recommendedName>
</protein>
<evidence type="ECO:0000256" key="6">
    <source>
        <dbReference type="SAM" id="Phobius"/>
    </source>
</evidence>
<dbReference type="Pfam" id="PF14934">
    <property type="entry name" value="TMEM254"/>
    <property type="match status" value="1"/>
</dbReference>
<dbReference type="AlphaFoldDB" id="A0A8W8IG86"/>
<dbReference type="GO" id="GO:0016020">
    <property type="term" value="C:membrane"/>
    <property type="evidence" value="ECO:0007669"/>
    <property type="project" value="UniProtKB-SubCell"/>
</dbReference>
<dbReference type="InterPro" id="IPR028110">
    <property type="entry name" value="TMEM254"/>
</dbReference>
<name>A0A8W8IG86_MAGGI</name>
<sequence length="116" mass="13029">MADPNYFRFVHVAWAIIIGSGLAVLTWSHYDPDGIPWIFGPLGQLGTYLGKTYPKLIRNMFYGTIAIHVAEALYSIKVCGDKHLSTSATIKWCLQTFVFGFASFLRLNKVKNVKSN</sequence>
<evidence type="ECO:0000313" key="8">
    <source>
        <dbReference type="Proteomes" id="UP000005408"/>
    </source>
</evidence>
<accession>A0A8W8IG86</accession>
<dbReference type="EnsemblMetazoa" id="G13844.4">
    <property type="protein sequence ID" value="G13844.4:cds"/>
    <property type="gene ID" value="G13844"/>
</dbReference>
<evidence type="ECO:0000256" key="2">
    <source>
        <dbReference type="ARBA" id="ARBA00022692"/>
    </source>
</evidence>
<evidence type="ECO:0000256" key="5">
    <source>
        <dbReference type="ARBA" id="ARBA00034834"/>
    </source>
</evidence>
<dbReference type="OrthoDB" id="9984821at2759"/>
<dbReference type="OMA" id="FHWFIQT"/>